<keyword evidence="1" id="KW-0812">Transmembrane</keyword>
<evidence type="ECO:0000256" key="1">
    <source>
        <dbReference type="SAM" id="Phobius"/>
    </source>
</evidence>
<accession>K2BVK9</accession>
<reference evidence="2" key="1">
    <citation type="journal article" date="2012" name="Science">
        <title>Fermentation, hydrogen, and sulfur metabolism in multiple uncultivated bacterial phyla.</title>
        <authorList>
            <person name="Wrighton K.C."/>
            <person name="Thomas B.C."/>
            <person name="Sharon I."/>
            <person name="Miller C.S."/>
            <person name="Castelle C.J."/>
            <person name="VerBerkmoes N.C."/>
            <person name="Wilkins M.J."/>
            <person name="Hettich R.L."/>
            <person name="Lipton M.S."/>
            <person name="Williams K.H."/>
            <person name="Long P.E."/>
            <person name="Banfield J.F."/>
        </authorList>
    </citation>
    <scope>NUCLEOTIDE SEQUENCE [LARGE SCALE GENOMIC DNA]</scope>
</reference>
<dbReference type="AlphaFoldDB" id="K2BVK9"/>
<comment type="caution">
    <text evidence="2">The sequence shown here is derived from an EMBL/GenBank/DDBJ whole genome shotgun (WGS) entry which is preliminary data.</text>
</comment>
<feature type="transmembrane region" description="Helical" evidence="1">
    <location>
        <begin position="6"/>
        <end position="26"/>
    </location>
</feature>
<dbReference type="EMBL" id="AMFJ01021641">
    <property type="protein sequence ID" value="EKD66269.1"/>
    <property type="molecule type" value="Genomic_DNA"/>
</dbReference>
<keyword evidence="1" id="KW-1133">Transmembrane helix</keyword>
<protein>
    <recommendedName>
        <fullName evidence="3">Lipoprotein</fullName>
    </recommendedName>
</protein>
<organism evidence="2">
    <name type="scientific">uncultured bacterium</name>
    <name type="common">gcode 4</name>
    <dbReference type="NCBI Taxonomy" id="1234023"/>
    <lineage>
        <taxon>Bacteria</taxon>
        <taxon>environmental samples</taxon>
    </lineage>
</organism>
<proteinExistence type="predicted"/>
<keyword evidence="1" id="KW-0472">Membrane</keyword>
<name>K2BVK9_9BACT</name>
<evidence type="ECO:0008006" key="3">
    <source>
        <dbReference type="Google" id="ProtNLM"/>
    </source>
</evidence>
<dbReference type="PROSITE" id="PS51257">
    <property type="entry name" value="PROKAR_LIPOPROTEIN"/>
    <property type="match status" value="1"/>
</dbReference>
<sequence length="351" mass="42311">MKKIKFIIFAIILSSLLVSCSFLWFWKKEKDLPYYKNIWQDTFRLYQKNITNIDKKGKFDFEFTTMAQWSGSIDNFWNIDFEEKFSSLSFKTFWEYNFSDISTPNLDANIKIYLNKRAFWEWDIDLRLHLYGSWNVEYEIKNLTPNILKFLKIDSENIDNLMLAFEENKWKIISNSSYSNYLSEIIKAFIESSKKDKPLVENTKQEEAQIIDSFLKNEVIQILSWKETESSSSELNFKFNWVNFVNFLNDVAKIIKEEKDFSSDKDFFKDFSLWWTLEIKDNKLINSNTNLEIPISTTDIKTWEKKYELLIFQNNFKMPSPEKFDIDFTTLFFSNSNPDNKLQLRFRWIIK</sequence>
<gene>
    <name evidence="2" type="ORF">ACD_49C00055G0006</name>
</gene>
<evidence type="ECO:0000313" key="2">
    <source>
        <dbReference type="EMBL" id="EKD66269.1"/>
    </source>
</evidence>